<gene>
    <name evidence="2" type="ORF">D9758_004796</name>
</gene>
<proteinExistence type="predicted"/>
<organism evidence="2 3">
    <name type="scientific">Tetrapyrgos nigripes</name>
    <dbReference type="NCBI Taxonomy" id="182062"/>
    <lineage>
        <taxon>Eukaryota</taxon>
        <taxon>Fungi</taxon>
        <taxon>Dikarya</taxon>
        <taxon>Basidiomycota</taxon>
        <taxon>Agaricomycotina</taxon>
        <taxon>Agaricomycetes</taxon>
        <taxon>Agaricomycetidae</taxon>
        <taxon>Agaricales</taxon>
        <taxon>Marasmiineae</taxon>
        <taxon>Marasmiaceae</taxon>
        <taxon>Tetrapyrgos</taxon>
    </lineage>
</organism>
<accession>A0A8H5LJ33</accession>
<feature type="compositionally biased region" description="Low complexity" evidence="1">
    <location>
        <begin position="251"/>
        <end position="266"/>
    </location>
</feature>
<evidence type="ECO:0000256" key="1">
    <source>
        <dbReference type="SAM" id="MobiDB-lite"/>
    </source>
</evidence>
<feature type="compositionally biased region" description="Acidic residues" evidence="1">
    <location>
        <begin position="152"/>
        <end position="161"/>
    </location>
</feature>
<feature type="region of interest" description="Disordered" evidence="1">
    <location>
        <begin position="251"/>
        <end position="270"/>
    </location>
</feature>
<evidence type="ECO:0000313" key="2">
    <source>
        <dbReference type="EMBL" id="KAF5359062.1"/>
    </source>
</evidence>
<dbReference type="AlphaFoldDB" id="A0A8H5LJ33"/>
<feature type="region of interest" description="Disordered" evidence="1">
    <location>
        <begin position="145"/>
        <end position="214"/>
    </location>
</feature>
<keyword evidence="3" id="KW-1185">Reference proteome</keyword>
<protein>
    <submittedName>
        <fullName evidence="2">Uncharacterized protein</fullName>
    </submittedName>
</protein>
<feature type="region of interest" description="Disordered" evidence="1">
    <location>
        <begin position="101"/>
        <end position="133"/>
    </location>
</feature>
<dbReference type="EMBL" id="JAACJM010000047">
    <property type="protein sequence ID" value="KAF5359062.1"/>
    <property type="molecule type" value="Genomic_DNA"/>
</dbReference>
<comment type="caution">
    <text evidence="2">The sequence shown here is derived from an EMBL/GenBank/DDBJ whole genome shotgun (WGS) entry which is preliminary data.</text>
</comment>
<reference evidence="2 3" key="1">
    <citation type="journal article" date="2020" name="ISME J.">
        <title>Uncovering the hidden diversity of litter-decomposition mechanisms in mushroom-forming fungi.</title>
        <authorList>
            <person name="Floudas D."/>
            <person name="Bentzer J."/>
            <person name="Ahren D."/>
            <person name="Johansson T."/>
            <person name="Persson P."/>
            <person name="Tunlid A."/>
        </authorList>
    </citation>
    <scope>NUCLEOTIDE SEQUENCE [LARGE SCALE GENOMIC DNA]</scope>
    <source>
        <strain evidence="2 3">CBS 291.85</strain>
    </source>
</reference>
<dbReference type="OrthoDB" id="2743219at2759"/>
<feature type="compositionally biased region" description="Basic and acidic residues" evidence="1">
    <location>
        <begin position="176"/>
        <end position="190"/>
    </location>
</feature>
<sequence>MPRNPEHPKGRYRQNLDVTRAEFVKKNATGDLMNLADARPVFVFVCSVWDSVPNDLIGYEYAIWILLVGLITDSSDLQENKKVSDIREKIKNFLASQGMIKGPTVTEPRAAEQGQTSRRADEKYHAQSESSQSNVLVLKENLFELPASESESGGEPEAEISEGDKEYHIPPPEDLSCSKEHPVDRSHTGWEEEPGDIDDPVPPPESPLPKHDEGASTDALVINNVSGDAHYSTTNDSSTTTNSHNIHIHITSSSHNTTSSSPNDTNQGNRRSRWSVTKFIHVHVPTFLPIPYFPQGFVQWIWDAMNQRWLQSFLTPVVQWFHSATVPFPSPCYP</sequence>
<evidence type="ECO:0000313" key="3">
    <source>
        <dbReference type="Proteomes" id="UP000559256"/>
    </source>
</evidence>
<name>A0A8H5LJ33_9AGAR</name>
<dbReference type="Proteomes" id="UP000559256">
    <property type="component" value="Unassembled WGS sequence"/>
</dbReference>